<keyword evidence="2" id="KW-0238">DNA-binding</keyword>
<dbReference type="EMBL" id="FXTH01000001">
    <property type="protein sequence ID" value="SMO35013.1"/>
    <property type="molecule type" value="Genomic_DNA"/>
</dbReference>
<dbReference type="GO" id="GO:0003677">
    <property type="term" value="F:DNA binding"/>
    <property type="evidence" value="ECO:0007669"/>
    <property type="project" value="UniProtKB-KW"/>
</dbReference>
<protein>
    <submittedName>
        <fullName evidence="2">DNA-binding domain-containing protein</fullName>
    </submittedName>
</protein>
<reference evidence="2 3" key="1">
    <citation type="submission" date="2017-05" db="EMBL/GenBank/DDBJ databases">
        <authorList>
            <person name="Varghese N."/>
            <person name="Submissions S."/>
        </authorList>
    </citation>
    <scope>NUCLEOTIDE SEQUENCE [LARGE SCALE GENOMIC DNA]</scope>
    <source>
        <strain evidence="2 3">DSM 21194</strain>
    </source>
</reference>
<dbReference type="RefSeq" id="WP_142712634.1">
    <property type="nucleotide sequence ID" value="NZ_FXTH01000001.1"/>
</dbReference>
<dbReference type="OrthoDB" id="9810282at2"/>
<name>A0A521AJN9_9BACT</name>
<accession>A0A521AJN9</accession>
<keyword evidence="3" id="KW-1185">Reference proteome</keyword>
<proteinExistence type="predicted"/>
<organism evidence="2 3">
    <name type="scientific">Fodinibius sediminis</name>
    <dbReference type="NCBI Taxonomy" id="1214077"/>
    <lineage>
        <taxon>Bacteria</taxon>
        <taxon>Pseudomonadati</taxon>
        <taxon>Balneolota</taxon>
        <taxon>Balneolia</taxon>
        <taxon>Balneolales</taxon>
        <taxon>Balneolaceae</taxon>
        <taxon>Fodinibius</taxon>
    </lineage>
</organism>
<evidence type="ECO:0000313" key="3">
    <source>
        <dbReference type="Proteomes" id="UP000317593"/>
    </source>
</evidence>
<dbReference type="Pfam" id="PF04326">
    <property type="entry name" value="SLFN_AlbA_2"/>
    <property type="match status" value="1"/>
</dbReference>
<dbReference type="AlphaFoldDB" id="A0A521AJN9"/>
<dbReference type="Proteomes" id="UP000317593">
    <property type="component" value="Unassembled WGS sequence"/>
</dbReference>
<dbReference type="PANTHER" id="PTHR30595:SF6">
    <property type="entry name" value="SCHLAFEN ALBA-2 DOMAIN-CONTAINING PROTEIN"/>
    <property type="match status" value="1"/>
</dbReference>
<evidence type="ECO:0000259" key="1">
    <source>
        <dbReference type="Pfam" id="PF04326"/>
    </source>
</evidence>
<dbReference type="InterPro" id="IPR007421">
    <property type="entry name" value="Schlafen_AlbA_2_dom"/>
</dbReference>
<evidence type="ECO:0000313" key="2">
    <source>
        <dbReference type="EMBL" id="SMO35013.1"/>
    </source>
</evidence>
<sequence length="229" mass="26036">MYYNNHSTVSLSEMDYLDVKNLAQTGEGAYLEFKRTIPSAYKIAREIAAFANTKGGTLLIGVDDDCSLIGVSGYQEEEYLLKKAAEELCRPRVDIDIEIVHFGERDLLVIRVPESDEKPIVVQAEEGDIVLMREDDRNKVASRELIEVIKNKNSDEGVTFEYGQNEQKLFRYLNEYGEITVKKFAHLVNISPAKASATLVNLVSADILNLFRKKNVDYFTYSRKCKNEC</sequence>
<dbReference type="InterPro" id="IPR038461">
    <property type="entry name" value="Schlafen_AlbA_2_dom_sf"/>
</dbReference>
<dbReference type="PANTHER" id="PTHR30595">
    <property type="entry name" value="GLPR-RELATED TRANSCRIPTIONAL REPRESSOR"/>
    <property type="match status" value="1"/>
</dbReference>
<feature type="domain" description="Schlafen AlbA-2" evidence="1">
    <location>
        <begin position="27"/>
        <end position="140"/>
    </location>
</feature>
<dbReference type="Gene3D" id="3.30.950.30">
    <property type="entry name" value="Schlafen, AAA domain"/>
    <property type="match status" value="1"/>
</dbReference>
<gene>
    <name evidence="2" type="ORF">SAMN06265218_101166</name>
</gene>